<dbReference type="GO" id="GO:0015215">
    <property type="term" value="F:nucleotide transmembrane transporter activity"/>
    <property type="evidence" value="ECO:0007669"/>
    <property type="project" value="UniProtKB-ARBA"/>
</dbReference>
<keyword evidence="10" id="KW-0175">Coiled coil</keyword>
<evidence type="ECO:0000256" key="2">
    <source>
        <dbReference type="ARBA" id="ARBA00006375"/>
    </source>
</evidence>
<dbReference type="InterPro" id="IPR023395">
    <property type="entry name" value="MCP_dom_sf"/>
</dbReference>
<dbReference type="AlphaFoldDB" id="A0A8H7XM46"/>
<feature type="region of interest" description="Disordered" evidence="11">
    <location>
        <begin position="436"/>
        <end position="462"/>
    </location>
</feature>
<evidence type="ECO:0000256" key="10">
    <source>
        <dbReference type="SAM" id="Coils"/>
    </source>
</evidence>
<name>A0A8H7XM46_PSICU</name>
<dbReference type="EMBL" id="JAFIQS010000016">
    <property type="protein sequence ID" value="KAG5163107.1"/>
    <property type="molecule type" value="Genomic_DNA"/>
</dbReference>
<dbReference type="InterPro" id="IPR044712">
    <property type="entry name" value="SLC25A32-like"/>
</dbReference>
<organism evidence="12">
    <name type="scientific">Psilocybe cubensis</name>
    <name type="common">Psychedelic mushroom</name>
    <name type="synonym">Stropharia cubensis</name>
    <dbReference type="NCBI Taxonomy" id="181762"/>
    <lineage>
        <taxon>Eukaryota</taxon>
        <taxon>Fungi</taxon>
        <taxon>Dikarya</taxon>
        <taxon>Basidiomycota</taxon>
        <taxon>Agaricomycotina</taxon>
        <taxon>Agaricomycetes</taxon>
        <taxon>Agaricomycetidae</taxon>
        <taxon>Agaricales</taxon>
        <taxon>Agaricineae</taxon>
        <taxon>Strophariaceae</taxon>
        <taxon>Psilocybe</taxon>
    </lineage>
</organism>
<dbReference type="Pfam" id="PF00153">
    <property type="entry name" value="Mito_carr"/>
    <property type="match status" value="3"/>
</dbReference>
<dbReference type="FunFam" id="1.50.40.10:FF:000075">
    <property type="entry name" value="Nicotinamide adenine dinucleotide transporter 2, mitochondrial"/>
    <property type="match status" value="1"/>
</dbReference>
<gene>
    <name evidence="12" type="ORF">JR316_011974</name>
</gene>
<sequence>MIHRLLDIPIPIFQLDGLKWTMSGIFLVSVIYTYTINKLSGEAAEQRIERQNMKPRTEYFARAKRIMAAQKADLERQKEQKRLFETRTSFRFLDLPPELALLVLAQCADWPETYQSLVRTSRYCQRLTFHACLPRTPIRLITPEQVGSFDTFLHARPKLAPLIQHMWMTPLQEELLGTSIAIVKKCKHLKSLASNAYIVQEAISLSPSGRISHRDCRDLTLLSTRTESWISLLNTPNGSAFFRRLTHLRLIGDRIPQKLPLDSLTHLSYGSSGSDMSQGDPAIGLRMLEERGMYPVLHTVILTKPRASAGGLRISRAVAKKRVFIFELPMKRTELEIWCDNASNRGMWELCADNTSGGNGPKVRDALAIGFAYEPYSGLCGSAVKPKRINIQGLNDSYADRVESDDDELGQYYTNVDLLHHPSLLAALPVSNPAQRRWGRDMGSDAARPTTPRDGESKPWTGNSINSMIAGAGGGLAASIATCPLDVVKTKLQAQRAVVGQQGYLGVLGTVKEILTENGFRGLYRGLGPTILGYLPTWAIYFAVYDGVKTAFGVKTTGMYAVRSSERLYPAAQVKGYQPVAREHPWTLHILSAMTAGAASTICTNPLWVIKTRFMTQMKGEVRYKHTLDAARTIWRTEGPRAFYRGLLPSLLGILHVAVQFPLYEQLKIWAQDDSDAPITSQTILACSAISKMTASIATYPHEVVRTRLQTQRRPLADDLSSDGMVKQHSKRGIVYTTKKLIAKEGWTALYKGLSINLIRTVPNSAVTMLTYELLMRHLSARTW</sequence>
<evidence type="ECO:0000256" key="3">
    <source>
        <dbReference type="ARBA" id="ARBA00022448"/>
    </source>
</evidence>
<evidence type="ECO:0000256" key="7">
    <source>
        <dbReference type="ARBA" id="ARBA00023128"/>
    </source>
</evidence>
<accession>A0A8H7XM46</accession>
<reference evidence="12" key="1">
    <citation type="submission" date="2021-02" db="EMBL/GenBank/DDBJ databases">
        <title>Psilocybe cubensis genome.</title>
        <authorList>
            <person name="Mckernan K.J."/>
            <person name="Crawford S."/>
            <person name="Trippe A."/>
            <person name="Kane L.T."/>
            <person name="Mclaughlin S."/>
        </authorList>
    </citation>
    <scope>NUCLEOTIDE SEQUENCE [LARGE SCALE GENOMIC DNA]</scope>
    <source>
        <strain evidence="12">MGC-MH-2018</strain>
    </source>
</reference>
<dbReference type="SUPFAM" id="SSF103506">
    <property type="entry name" value="Mitochondrial carrier"/>
    <property type="match status" value="1"/>
</dbReference>
<evidence type="ECO:0000256" key="11">
    <source>
        <dbReference type="SAM" id="MobiDB-lite"/>
    </source>
</evidence>
<evidence type="ECO:0000256" key="1">
    <source>
        <dbReference type="ARBA" id="ARBA00004225"/>
    </source>
</evidence>
<evidence type="ECO:0000256" key="8">
    <source>
        <dbReference type="ARBA" id="ARBA00023136"/>
    </source>
</evidence>
<evidence type="ECO:0000256" key="5">
    <source>
        <dbReference type="ARBA" id="ARBA00022737"/>
    </source>
</evidence>
<keyword evidence="6" id="KW-1133">Transmembrane helix</keyword>
<dbReference type="PRINTS" id="PR00926">
    <property type="entry name" value="MITOCARRIER"/>
</dbReference>
<comment type="subcellular location">
    <subcellularLocation>
        <location evidence="1">Mitochondrion membrane</location>
        <topology evidence="1">Multi-pass membrane protein</topology>
    </subcellularLocation>
</comment>
<dbReference type="GO" id="GO:0031966">
    <property type="term" value="C:mitochondrial membrane"/>
    <property type="evidence" value="ECO:0007669"/>
    <property type="project" value="UniProtKB-SubCell"/>
</dbReference>
<protein>
    <submittedName>
        <fullName evidence="12">Uncharacterized protein</fullName>
    </submittedName>
</protein>
<dbReference type="InterPro" id="IPR018108">
    <property type="entry name" value="MCP_transmembrane"/>
</dbReference>
<keyword evidence="3" id="KW-0813">Transport</keyword>
<dbReference type="Gene3D" id="1.50.40.10">
    <property type="entry name" value="Mitochondrial carrier domain"/>
    <property type="match status" value="2"/>
</dbReference>
<comment type="similarity">
    <text evidence="2">Belongs to the mitochondrial carrier (TC 2.A.29) family.</text>
</comment>
<evidence type="ECO:0000256" key="6">
    <source>
        <dbReference type="ARBA" id="ARBA00022989"/>
    </source>
</evidence>
<dbReference type="PROSITE" id="PS50920">
    <property type="entry name" value="SOLCAR"/>
    <property type="match status" value="3"/>
</dbReference>
<evidence type="ECO:0000313" key="12">
    <source>
        <dbReference type="EMBL" id="KAG5163107.1"/>
    </source>
</evidence>
<evidence type="ECO:0000256" key="9">
    <source>
        <dbReference type="PROSITE-ProRule" id="PRU00282"/>
    </source>
</evidence>
<proteinExistence type="inferred from homology"/>
<dbReference type="InterPro" id="IPR002067">
    <property type="entry name" value="MCP"/>
</dbReference>
<feature type="coiled-coil region" evidence="10">
    <location>
        <begin position="60"/>
        <end position="87"/>
    </location>
</feature>
<keyword evidence="4 9" id="KW-0812">Transmembrane</keyword>
<feature type="repeat" description="Solcar" evidence="9">
    <location>
        <begin position="462"/>
        <end position="551"/>
    </location>
</feature>
<keyword evidence="5" id="KW-0677">Repeat</keyword>
<dbReference type="PANTHER" id="PTHR45683">
    <property type="entry name" value="MITOCHONDRIAL NICOTINAMIDE ADENINE DINUCLEOTIDE TRANSPORTER 1-RELATED-RELATED"/>
    <property type="match status" value="1"/>
</dbReference>
<feature type="repeat" description="Solcar" evidence="9">
    <location>
        <begin position="584"/>
        <end position="670"/>
    </location>
</feature>
<evidence type="ECO:0000256" key="4">
    <source>
        <dbReference type="ARBA" id="ARBA00022692"/>
    </source>
</evidence>
<comment type="caution">
    <text evidence="12">The sequence shown here is derived from an EMBL/GenBank/DDBJ whole genome shotgun (WGS) entry which is preliminary data.</text>
</comment>
<keyword evidence="8 9" id="KW-0472">Membrane</keyword>
<feature type="repeat" description="Solcar" evidence="9">
    <location>
        <begin position="679"/>
        <end position="778"/>
    </location>
</feature>
<keyword evidence="7" id="KW-0496">Mitochondrion</keyword>